<dbReference type="AlphaFoldDB" id="W2RKR3"/>
<evidence type="ECO:0000256" key="4">
    <source>
        <dbReference type="ARBA" id="ARBA00023136"/>
    </source>
</evidence>
<dbReference type="eggNOG" id="ENOG502SHS7">
    <property type="taxonomic scope" value="Eukaryota"/>
</dbReference>
<evidence type="ECO:0000313" key="9">
    <source>
        <dbReference type="EMBL" id="ETN37076.1"/>
    </source>
</evidence>
<feature type="transmembrane region" description="Helical" evidence="7">
    <location>
        <begin position="120"/>
        <end position="139"/>
    </location>
</feature>
<feature type="compositionally biased region" description="Basic and acidic residues" evidence="6">
    <location>
        <begin position="477"/>
        <end position="486"/>
    </location>
</feature>
<feature type="compositionally biased region" description="Low complexity" evidence="6">
    <location>
        <begin position="499"/>
        <end position="509"/>
    </location>
</feature>
<evidence type="ECO:0000259" key="8">
    <source>
        <dbReference type="Pfam" id="PF20684"/>
    </source>
</evidence>
<dbReference type="PANTHER" id="PTHR33048:SF47">
    <property type="entry name" value="INTEGRAL MEMBRANE PROTEIN-RELATED"/>
    <property type="match status" value="1"/>
</dbReference>
<dbReference type="InterPro" id="IPR049326">
    <property type="entry name" value="Rhodopsin_dom_fungi"/>
</dbReference>
<dbReference type="InterPro" id="IPR052337">
    <property type="entry name" value="SAT4-like"/>
</dbReference>
<dbReference type="VEuPathDB" id="FungiDB:HMPREF1541_08066"/>
<feature type="transmembrane region" description="Helical" evidence="7">
    <location>
        <begin position="42"/>
        <end position="65"/>
    </location>
</feature>
<dbReference type="GeneID" id="19975405"/>
<evidence type="ECO:0000256" key="7">
    <source>
        <dbReference type="SAM" id="Phobius"/>
    </source>
</evidence>
<dbReference type="PANTHER" id="PTHR33048">
    <property type="entry name" value="PTH11-LIKE INTEGRAL MEMBRANE PROTEIN (AFU_ORTHOLOGUE AFUA_5G11245)"/>
    <property type="match status" value="1"/>
</dbReference>
<evidence type="ECO:0000256" key="6">
    <source>
        <dbReference type="SAM" id="MobiDB-lite"/>
    </source>
</evidence>
<evidence type="ECO:0000256" key="2">
    <source>
        <dbReference type="ARBA" id="ARBA00022692"/>
    </source>
</evidence>
<feature type="compositionally biased region" description="Gly residues" evidence="6">
    <location>
        <begin position="488"/>
        <end position="498"/>
    </location>
</feature>
<dbReference type="HOGENOM" id="CLU_522754_0_0_1"/>
<evidence type="ECO:0000313" key="10">
    <source>
        <dbReference type="Proteomes" id="UP000030752"/>
    </source>
</evidence>
<dbReference type="Proteomes" id="UP000030752">
    <property type="component" value="Unassembled WGS sequence"/>
</dbReference>
<feature type="domain" description="Rhodopsin" evidence="8">
    <location>
        <begin position="26"/>
        <end position="164"/>
    </location>
</feature>
<dbReference type="OrthoDB" id="3934549at2759"/>
<feature type="compositionally biased region" description="Gly residues" evidence="6">
    <location>
        <begin position="510"/>
        <end position="521"/>
    </location>
</feature>
<feature type="transmembrane region" description="Helical" evidence="7">
    <location>
        <begin position="85"/>
        <end position="108"/>
    </location>
</feature>
<feature type="domain" description="Rhodopsin" evidence="8">
    <location>
        <begin position="236"/>
        <end position="327"/>
    </location>
</feature>
<sequence length="521" mass="55078">MSGNRTPLLMSVQAGMASGATVAVALRFYTRTAITRNVRWDDWFMLLALFFSWGVSGPGLVSAHYGMGRHMENLSGSDIPKAIMWVWVARLSTIVAFAFAKVSIACLLMRIVAIKKRYRYILYGSIVVNVCVSIIWFIMTVKCVPAHANWLGVQEGDRCIPSKVTVQHAYFAGGMSSVRLLSRFPSLPFPIIIIIITPAFPSHFSRMFPHGSSAADLLLLPAQLKTNNPDPLTAAHSALDLLYATLPVFLVWDLKLSARTKLGIACLLSMGLFACACSVKKITETARLGAAKDVTWEFTDLSIWNMVELNVGIICGSVPCIRPLFRKVWHQGRSVVTSSGGKSGGKSGAHAAGRGYGGAYGSGYGKMAKGSYGVGSKSGTTAAGHGRASLVPSASWRGGVDDEEGYHDAYMLRGGMKHSSPKKGGVGMVTSKITSGGDGDSEENILPMQGGGILQTTEVEVRYDGGGGSVVGDEADDGRSARRYREGSGSGGSDGIGEGAAPVGPRGPVAGRGWGEGGVGR</sequence>
<dbReference type="RefSeq" id="XP_008720608.1">
    <property type="nucleotide sequence ID" value="XM_008722386.1"/>
</dbReference>
<evidence type="ECO:0000256" key="5">
    <source>
        <dbReference type="ARBA" id="ARBA00038359"/>
    </source>
</evidence>
<keyword evidence="2 7" id="KW-0812">Transmembrane</keyword>
<comment type="subcellular location">
    <subcellularLocation>
        <location evidence="1">Membrane</location>
        <topology evidence="1">Multi-pass membrane protein</topology>
    </subcellularLocation>
</comment>
<name>W2RKR3_CYPE1</name>
<dbReference type="InParanoid" id="W2RKR3"/>
<dbReference type="Pfam" id="PF20684">
    <property type="entry name" value="Fung_rhodopsin"/>
    <property type="match status" value="2"/>
</dbReference>
<organism evidence="9 10">
    <name type="scientific">Cyphellophora europaea (strain CBS 101466)</name>
    <name type="common">Phialophora europaea</name>
    <dbReference type="NCBI Taxonomy" id="1220924"/>
    <lineage>
        <taxon>Eukaryota</taxon>
        <taxon>Fungi</taxon>
        <taxon>Dikarya</taxon>
        <taxon>Ascomycota</taxon>
        <taxon>Pezizomycotina</taxon>
        <taxon>Eurotiomycetes</taxon>
        <taxon>Chaetothyriomycetidae</taxon>
        <taxon>Chaetothyriales</taxon>
        <taxon>Cyphellophoraceae</taxon>
        <taxon>Cyphellophora</taxon>
    </lineage>
</organism>
<reference evidence="9 10" key="1">
    <citation type="submission" date="2013-03" db="EMBL/GenBank/DDBJ databases">
        <title>The Genome Sequence of Phialophora europaea CBS 101466.</title>
        <authorList>
            <consortium name="The Broad Institute Genomics Platform"/>
            <person name="Cuomo C."/>
            <person name="de Hoog S."/>
            <person name="Gorbushina A."/>
            <person name="Walker B."/>
            <person name="Young S.K."/>
            <person name="Zeng Q."/>
            <person name="Gargeya S."/>
            <person name="Fitzgerald M."/>
            <person name="Haas B."/>
            <person name="Abouelleil A."/>
            <person name="Allen A.W."/>
            <person name="Alvarado L."/>
            <person name="Arachchi H.M."/>
            <person name="Berlin A.M."/>
            <person name="Chapman S.B."/>
            <person name="Gainer-Dewar J."/>
            <person name="Goldberg J."/>
            <person name="Griggs A."/>
            <person name="Gujja S."/>
            <person name="Hansen M."/>
            <person name="Howarth C."/>
            <person name="Imamovic A."/>
            <person name="Ireland A."/>
            <person name="Larimer J."/>
            <person name="McCowan C."/>
            <person name="Murphy C."/>
            <person name="Pearson M."/>
            <person name="Poon T.W."/>
            <person name="Priest M."/>
            <person name="Roberts A."/>
            <person name="Saif S."/>
            <person name="Shea T."/>
            <person name="Sisk P."/>
            <person name="Sykes S."/>
            <person name="Wortman J."/>
            <person name="Nusbaum C."/>
            <person name="Birren B."/>
        </authorList>
    </citation>
    <scope>NUCLEOTIDE SEQUENCE [LARGE SCALE GENOMIC DNA]</scope>
    <source>
        <strain evidence="9 10">CBS 101466</strain>
    </source>
</reference>
<keyword evidence="10" id="KW-1185">Reference proteome</keyword>
<evidence type="ECO:0000256" key="1">
    <source>
        <dbReference type="ARBA" id="ARBA00004141"/>
    </source>
</evidence>
<protein>
    <recommendedName>
        <fullName evidence="8">Rhodopsin domain-containing protein</fullName>
    </recommendedName>
</protein>
<feature type="region of interest" description="Disordered" evidence="6">
    <location>
        <begin position="465"/>
        <end position="521"/>
    </location>
</feature>
<dbReference type="GO" id="GO:0016020">
    <property type="term" value="C:membrane"/>
    <property type="evidence" value="ECO:0007669"/>
    <property type="project" value="UniProtKB-SubCell"/>
</dbReference>
<gene>
    <name evidence="9" type="ORF">HMPREF1541_08066</name>
</gene>
<dbReference type="EMBL" id="KB822724">
    <property type="protein sequence ID" value="ETN37076.1"/>
    <property type="molecule type" value="Genomic_DNA"/>
</dbReference>
<feature type="transmembrane region" description="Helical" evidence="7">
    <location>
        <begin position="12"/>
        <end position="30"/>
    </location>
</feature>
<accession>W2RKR3</accession>
<proteinExistence type="inferred from homology"/>
<keyword evidence="4 7" id="KW-0472">Membrane</keyword>
<evidence type="ECO:0000256" key="3">
    <source>
        <dbReference type="ARBA" id="ARBA00022989"/>
    </source>
</evidence>
<comment type="similarity">
    <text evidence="5">Belongs to the SAT4 family.</text>
</comment>
<keyword evidence="3 7" id="KW-1133">Transmembrane helix</keyword>